<sequence length="93" mass="10337">MEFNTDQLAKRTRLQRDSSNSEDVQRRFNTRSESIKLSPCDSSTALFIVSPTDPDVTWNHREKSGSLLLIEISKVAKFVAKVRGLGTAADGIP</sequence>
<proteinExistence type="predicted"/>
<accession>A0A4Y2QB72</accession>
<gene>
    <name evidence="2" type="ORF">AVEN_172684_1</name>
</gene>
<dbReference type="Proteomes" id="UP000499080">
    <property type="component" value="Unassembled WGS sequence"/>
</dbReference>
<evidence type="ECO:0000256" key="1">
    <source>
        <dbReference type="SAM" id="MobiDB-lite"/>
    </source>
</evidence>
<evidence type="ECO:0000313" key="2">
    <source>
        <dbReference type="EMBL" id="GBN60303.1"/>
    </source>
</evidence>
<protein>
    <submittedName>
        <fullName evidence="2">Uncharacterized protein</fullName>
    </submittedName>
</protein>
<name>A0A4Y2QB72_ARAVE</name>
<dbReference type="AlphaFoldDB" id="A0A4Y2QB72"/>
<keyword evidence="3" id="KW-1185">Reference proteome</keyword>
<feature type="region of interest" description="Disordered" evidence="1">
    <location>
        <begin position="1"/>
        <end position="32"/>
    </location>
</feature>
<evidence type="ECO:0000313" key="3">
    <source>
        <dbReference type="Proteomes" id="UP000499080"/>
    </source>
</evidence>
<reference evidence="2 3" key="1">
    <citation type="journal article" date="2019" name="Sci. Rep.">
        <title>Orb-weaving spider Araneus ventricosus genome elucidates the spidroin gene catalogue.</title>
        <authorList>
            <person name="Kono N."/>
            <person name="Nakamura H."/>
            <person name="Ohtoshi R."/>
            <person name="Moran D.A.P."/>
            <person name="Shinohara A."/>
            <person name="Yoshida Y."/>
            <person name="Fujiwara M."/>
            <person name="Mori M."/>
            <person name="Tomita M."/>
            <person name="Arakawa K."/>
        </authorList>
    </citation>
    <scope>NUCLEOTIDE SEQUENCE [LARGE SCALE GENOMIC DNA]</scope>
</reference>
<organism evidence="2 3">
    <name type="scientific">Araneus ventricosus</name>
    <name type="common">Orbweaver spider</name>
    <name type="synonym">Epeira ventricosa</name>
    <dbReference type="NCBI Taxonomy" id="182803"/>
    <lineage>
        <taxon>Eukaryota</taxon>
        <taxon>Metazoa</taxon>
        <taxon>Ecdysozoa</taxon>
        <taxon>Arthropoda</taxon>
        <taxon>Chelicerata</taxon>
        <taxon>Arachnida</taxon>
        <taxon>Araneae</taxon>
        <taxon>Araneomorphae</taxon>
        <taxon>Entelegynae</taxon>
        <taxon>Araneoidea</taxon>
        <taxon>Araneidae</taxon>
        <taxon>Araneus</taxon>
    </lineage>
</organism>
<comment type="caution">
    <text evidence="2">The sequence shown here is derived from an EMBL/GenBank/DDBJ whole genome shotgun (WGS) entry which is preliminary data.</text>
</comment>
<dbReference type="EMBL" id="BGPR01137586">
    <property type="protein sequence ID" value="GBN60303.1"/>
    <property type="molecule type" value="Genomic_DNA"/>
</dbReference>